<feature type="transmembrane region" description="Helical" evidence="1">
    <location>
        <begin position="54"/>
        <end position="74"/>
    </location>
</feature>
<reference evidence="2 3" key="1">
    <citation type="submission" date="2016-01" db="EMBL/GenBank/DDBJ databases">
        <title>The draft genome sequence of Aquimarina sp. RZW4-3-2.</title>
        <authorList>
            <person name="Wang Y."/>
        </authorList>
    </citation>
    <scope>NUCLEOTIDE SEQUENCE [LARGE SCALE GENOMIC DNA]</scope>
    <source>
        <strain evidence="2 3">RZW4-3-2</strain>
    </source>
</reference>
<evidence type="ECO:0000313" key="2">
    <source>
        <dbReference type="EMBL" id="KZS39192.1"/>
    </source>
</evidence>
<protein>
    <submittedName>
        <fullName evidence="2">Uncharacterized protein</fullName>
    </submittedName>
</protein>
<evidence type="ECO:0000313" key="3">
    <source>
        <dbReference type="Proteomes" id="UP000076715"/>
    </source>
</evidence>
<keyword evidence="1" id="KW-1133">Transmembrane helix</keyword>
<keyword evidence="3" id="KW-1185">Reference proteome</keyword>
<organism evidence="2 3">
    <name type="scientific">Aquimarina aggregata</name>
    <dbReference type="NCBI Taxonomy" id="1642818"/>
    <lineage>
        <taxon>Bacteria</taxon>
        <taxon>Pseudomonadati</taxon>
        <taxon>Bacteroidota</taxon>
        <taxon>Flavobacteriia</taxon>
        <taxon>Flavobacteriales</taxon>
        <taxon>Flavobacteriaceae</taxon>
        <taxon>Aquimarina</taxon>
    </lineage>
</organism>
<dbReference type="STRING" id="1642818.AWE51_11600"/>
<proteinExistence type="predicted"/>
<keyword evidence="1" id="KW-0812">Transmembrane</keyword>
<evidence type="ECO:0000256" key="1">
    <source>
        <dbReference type="SAM" id="Phobius"/>
    </source>
</evidence>
<keyword evidence="1" id="KW-0472">Membrane</keyword>
<gene>
    <name evidence="2" type="ORF">AWE51_11600</name>
</gene>
<feature type="transmembrane region" description="Helical" evidence="1">
    <location>
        <begin position="31"/>
        <end position="48"/>
    </location>
</feature>
<dbReference type="AlphaFoldDB" id="A0A162YKB0"/>
<dbReference type="EMBL" id="LQRT01000035">
    <property type="protein sequence ID" value="KZS39192.1"/>
    <property type="molecule type" value="Genomic_DNA"/>
</dbReference>
<name>A0A162YKB0_9FLAO</name>
<accession>A0A162YKB0</accession>
<comment type="caution">
    <text evidence="2">The sequence shown here is derived from an EMBL/GenBank/DDBJ whole genome shotgun (WGS) entry which is preliminary data.</text>
</comment>
<sequence length="78" mass="8767">MKEDNSKTSTQSDIEVIPLYSKRINSKLKKLSAIVGLLFFAFFISLSLKSGSLFLPEILKCGFIVGSIYIFHLITHND</sequence>
<dbReference type="Proteomes" id="UP000076715">
    <property type="component" value="Unassembled WGS sequence"/>
</dbReference>